<organism evidence="1 2">
    <name type="scientific">Burkholderia cenocepacia</name>
    <dbReference type="NCBI Taxonomy" id="95486"/>
    <lineage>
        <taxon>Bacteria</taxon>
        <taxon>Pseudomonadati</taxon>
        <taxon>Pseudomonadota</taxon>
        <taxon>Betaproteobacteria</taxon>
        <taxon>Burkholderiales</taxon>
        <taxon>Burkholderiaceae</taxon>
        <taxon>Burkholderia</taxon>
        <taxon>Burkholderia cepacia complex</taxon>
    </lineage>
</organism>
<gene>
    <name evidence="1" type="ORF">DM39_5017</name>
</gene>
<evidence type="ECO:0000313" key="1">
    <source>
        <dbReference type="EMBL" id="AIO35980.1"/>
    </source>
</evidence>
<accession>A0AAN0RY51</accession>
<dbReference type="AlphaFoldDB" id="A0AAN0RY51"/>
<dbReference type="Proteomes" id="UP000029413">
    <property type="component" value="Chromosome 2"/>
</dbReference>
<dbReference type="InterPro" id="IPR046560">
    <property type="entry name" value="DUF6714"/>
</dbReference>
<evidence type="ECO:0000313" key="2">
    <source>
        <dbReference type="Proteomes" id="UP000029413"/>
    </source>
</evidence>
<dbReference type="EMBL" id="CP007784">
    <property type="protein sequence ID" value="AIO35980.1"/>
    <property type="molecule type" value="Genomic_DNA"/>
</dbReference>
<dbReference type="KEGG" id="bcen:DM39_5017"/>
<reference evidence="1 2" key="1">
    <citation type="submission" date="2014-05" db="EMBL/GenBank/DDBJ databases">
        <authorList>
            <person name="Bishop-Lilly K.A."/>
            <person name="Broomall S.M."/>
            <person name="Chain P.S."/>
            <person name="Chertkov O."/>
            <person name="Coyne S.R."/>
            <person name="Daligault H.E."/>
            <person name="Davenport K.W."/>
            <person name="Erkkila T."/>
            <person name="Frey K.G."/>
            <person name="Gibbons H.S."/>
            <person name="Gu W."/>
            <person name="Jaissle J."/>
            <person name="Johnson S.L."/>
            <person name="Koroleva G.I."/>
            <person name="Ladner J.T."/>
            <person name="Lo C.-C."/>
            <person name="Minogue T.D."/>
            <person name="Munk C."/>
            <person name="Palacios G.F."/>
            <person name="Redden C.L."/>
            <person name="Rosenzweig C.N."/>
            <person name="Scholz M.B."/>
            <person name="Teshima H."/>
            <person name="Xu Y."/>
        </authorList>
    </citation>
    <scope>NUCLEOTIDE SEQUENCE [LARGE SCALE GENOMIC DNA]</scope>
    <source>
        <strain evidence="1 2">DDS 22E-1</strain>
    </source>
</reference>
<sequence length="160" mass="18469">MSDLIFRISECFKSRKKPDVLVGSNELTYDEIEEVNFVGAYDWSETTGDLWEKYSAVLSWFSPNAFCYYLPGVMVSSIKENEPNLIAVSNLIGMLDRTPNSDWWDDFFVARWPLLTIKECNVLQEWLIWLSSAENSSFDQNSIDRALGTIGLLIYRKRTA</sequence>
<dbReference type="Pfam" id="PF20461">
    <property type="entry name" value="DUF6714"/>
    <property type="match status" value="1"/>
</dbReference>
<name>A0AAN0RY51_9BURK</name>
<keyword evidence="2" id="KW-1185">Reference proteome</keyword>
<protein>
    <submittedName>
        <fullName evidence="1">Uncharacterized protein</fullName>
    </submittedName>
</protein>
<proteinExistence type="predicted"/>